<dbReference type="EMBL" id="JRHC01000001">
    <property type="protein sequence ID" value="KJF44802.1"/>
    <property type="molecule type" value="Genomic_DNA"/>
</dbReference>
<comment type="caution">
    <text evidence="1">The sequence shown here is derived from an EMBL/GenBank/DDBJ whole genome shotgun (WGS) entry which is preliminary data.</text>
</comment>
<evidence type="ECO:0000313" key="2">
    <source>
        <dbReference type="Proteomes" id="UP000032544"/>
    </source>
</evidence>
<reference evidence="1 2" key="1">
    <citation type="submission" date="2014-09" db="EMBL/GenBank/DDBJ databases">
        <title>Draft Genome Sequence of Draconibacterium sp. JN14CK-3.</title>
        <authorList>
            <person name="Dong C."/>
            <person name="Lai Q."/>
            <person name="Shao Z."/>
        </authorList>
    </citation>
    <scope>NUCLEOTIDE SEQUENCE [LARGE SCALE GENOMIC DNA]</scope>
    <source>
        <strain evidence="1 2">JN14CK-3</strain>
    </source>
</reference>
<keyword evidence="2" id="KW-1185">Reference proteome</keyword>
<gene>
    <name evidence="1" type="ORF">LH29_05000</name>
</gene>
<proteinExistence type="predicted"/>
<organism evidence="1 2">
    <name type="scientific">Draconibacterium sediminis</name>
    <dbReference type="NCBI Taxonomy" id="1544798"/>
    <lineage>
        <taxon>Bacteria</taxon>
        <taxon>Pseudomonadati</taxon>
        <taxon>Bacteroidota</taxon>
        <taxon>Bacteroidia</taxon>
        <taxon>Marinilabiliales</taxon>
        <taxon>Prolixibacteraceae</taxon>
        <taxon>Draconibacterium</taxon>
    </lineage>
</organism>
<dbReference type="RefSeq" id="WP_045026333.1">
    <property type="nucleotide sequence ID" value="NZ_JRHC01000001.1"/>
</dbReference>
<dbReference type="AlphaFoldDB" id="A0A0D8JD35"/>
<dbReference type="Proteomes" id="UP000032544">
    <property type="component" value="Unassembled WGS sequence"/>
</dbReference>
<sequence>MKRNVLIGLIFCSCISCTYQSQKKAISEVVESSDNLGINDFEDWILEVHYPMMEGWNYIELSKTKGDTLIVLKSTYKKTDDKLHFASSKLDYTIIEGQYKKRIILQSVLDTLYIYKYPMENPNEKFFYKGKYTYQYDYSLLNKEQQKYYLLHKDSLDELGGNDLPLLPIHDENGQ</sequence>
<evidence type="ECO:0000313" key="1">
    <source>
        <dbReference type="EMBL" id="KJF44802.1"/>
    </source>
</evidence>
<protein>
    <submittedName>
        <fullName evidence="1">Uncharacterized protein</fullName>
    </submittedName>
</protein>
<accession>A0A0D8JD35</accession>
<name>A0A0D8JD35_9BACT</name>